<dbReference type="AlphaFoldDB" id="A0A336MUT1"/>
<feature type="coiled-coil region" evidence="1">
    <location>
        <begin position="339"/>
        <end position="380"/>
    </location>
</feature>
<protein>
    <submittedName>
        <fullName evidence="3">CSON001617 protein</fullName>
    </submittedName>
</protein>
<evidence type="ECO:0000313" key="2">
    <source>
        <dbReference type="EMBL" id="SSX09986.1"/>
    </source>
</evidence>
<accession>A0A336MUT1</accession>
<reference evidence="3" key="2">
    <citation type="submission" date="2018-07" db="EMBL/GenBank/DDBJ databases">
        <authorList>
            <person name="Quirk P.G."/>
            <person name="Krulwich T.A."/>
        </authorList>
    </citation>
    <scope>NUCLEOTIDE SEQUENCE</scope>
</reference>
<evidence type="ECO:0000313" key="3">
    <source>
        <dbReference type="EMBL" id="SSX29708.1"/>
    </source>
</evidence>
<name>A0A336MUT1_CULSO</name>
<evidence type="ECO:0000256" key="1">
    <source>
        <dbReference type="SAM" id="Coils"/>
    </source>
</evidence>
<keyword evidence="1" id="KW-0175">Coiled coil</keyword>
<reference evidence="2" key="1">
    <citation type="submission" date="2018-04" db="EMBL/GenBank/DDBJ databases">
        <authorList>
            <person name="Go L.Y."/>
            <person name="Mitchell J.A."/>
        </authorList>
    </citation>
    <scope>NUCLEOTIDE SEQUENCE</scope>
    <source>
        <tissue evidence="2">Whole organism</tissue>
    </source>
</reference>
<gene>
    <name evidence="3" type="primary">CSON001617</name>
</gene>
<dbReference type="EMBL" id="UFQT01001256">
    <property type="protein sequence ID" value="SSX29708.1"/>
    <property type="molecule type" value="Genomic_DNA"/>
</dbReference>
<proteinExistence type="predicted"/>
<dbReference type="VEuPathDB" id="VectorBase:CSON001617"/>
<dbReference type="EMBL" id="UFQS01001256">
    <property type="protein sequence ID" value="SSX09986.1"/>
    <property type="molecule type" value="Genomic_DNA"/>
</dbReference>
<sequence>MIYYILLAGKLFKTIEAFIMATECEFPNCVHTASDIKINRLRIHDKLAKKWKQVFDEDLNSRIGDYLYICREHFHSSTKKLILPNPIKVSNNKEDTNVLKIEITDGIPNKRKAATDAGKLFKTIEAFIMATECEFTNCVHTASDVKINRLRIHDKLAKKWKQVFDEDLNSRIGDYLYICREHFHSSTKKLILPNPIKVSNNKEDTNVLKIEITDGIPNKRKAATDAFKRSKSWFYENDEEDEDDEVVPEKISRISEPLMPEQMFIEVETHANFVPEIKQELEEGELPGPRLEPVGKPRPDLKEELWKTVVPPTMKPNVVISSNLEKLVKTKKSQDKERYARLSKELKSLQFNLQKERRNNEVLQKDLIIAKNRIKFIESNFGGATAKQNDPDLIK</sequence>
<organism evidence="3">
    <name type="scientific">Culicoides sonorensis</name>
    <name type="common">Biting midge</name>
    <dbReference type="NCBI Taxonomy" id="179676"/>
    <lineage>
        <taxon>Eukaryota</taxon>
        <taxon>Metazoa</taxon>
        <taxon>Ecdysozoa</taxon>
        <taxon>Arthropoda</taxon>
        <taxon>Hexapoda</taxon>
        <taxon>Insecta</taxon>
        <taxon>Pterygota</taxon>
        <taxon>Neoptera</taxon>
        <taxon>Endopterygota</taxon>
        <taxon>Diptera</taxon>
        <taxon>Nematocera</taxon>
        <taxon>Chironomoidea</taxon>
        <taxon>Ceratopogonidae</taxon>
        <taxon>Ceratopogoninae</taxon>
        <taxon>Culicoides</taxon>
        <taxon>Monoculicoides</taxon>
    </lineage>
</organism>